<dbReference type="CDD" id="cd21809">
    <property type="entry name" value="ABC-2_lan_permease-like"/>
    <property type="match status" value="1"/>
</dbReference>
<feature type="transmembrane region" description="Helical" evidence="1">
    <location>
        <begin position="59"/>
        <end position="77"/>
    </location>
</feature>
<feature type="transmembrane region" description="Helical" evidence="1">
    <location>
        <begin position="170"/>
        <end position="190"/>
    </location>
</feature>
<feature type="transmembrane region" description="Helical" evidence="1">
    <location>
        <begin position="143"/>
        <end position="163"/>
    </location>
</feature>
<dbReference type="PANTHER" id="PTHR37305:SF1">
    <property type="entry name" value="MEMBRANE PROTEIN"/>
    <property type="match status" value="1"/>
</dbReference>
<proteinExistence type="predicted"/>
<protein>
    <recommendedName>
        <fullName evidence="4">ABC transporter permease</fullName>
    </recommendedName>
</protein>
<feature type="transmembrane region" description="Helical" evidence="1">
    <location>
        <begin position="98"/>
        <end position="123"/>
    </location>
</feature>
<dbReference type="STRING" id="152268.A6K24_18720"/>
<evidence type="ECO:0000313" key="2">
    <source>
        <dbReference type="EMBL" id="OAS87774.1"/>
    </source>
</evidence>
<comment type="caution">
    <text evidence="2">The sequence shown here is derived from an EMBL/GenBank/DDBJ whole genome shotgun (WGS) entry which is preliminary data.</text>
</comment>
<name>A0A179T2A1_9BACI</name>
<gene>
    <name evidence="2" type="ORF">A6K24_18720</name>
</gene>
<organism evidence="2 3">
    <name type="scientific">Metabacillus litoralis</name>
    <dbReference type="NCBI Taxonomy" id="152268"/>
    <lineage>
        <taxon>Bacteria</taxon>
        <taxon>Bacillati</taxon>
        <taxon>Bacillota</taxon>
        <taxon>Bacilli</taxon>
        <taxon>Bacillales</taxon>
        <taxon>Bacillaceae</taxon>
        <taxon>Metabacillus</taxon>
    </lineage>
</organism>
<evidence type="ECO:0000313" key="3">
    <source>
        <dbReference type="Proteomes" id="UP000078534"/>
    </source>
</evidence>
<dbReference type="RefSeq" id="WP_066329462.1">
    <property type="nucleotide sequence ID" value="NZ_LWSG01000007.1"/>
</dbReference>
<feature type="transmembrane region" description="Helical" evidence="1">
    <location>
        <begin position="210"/>
        <end position="239"/>
    </location>
</feature>
<keyword evidence="3" id="KW-1185">Reference proteome</keyword>
<reference evidence="3" key="1">
    <citation type="submission" date="2016-04" db="EMBL/GenBank/DDBJ databases">
        <authorList>
            <person name="Lyu Z."/>
            <person name="Lyu W."/>
        </authorList>
    </citation>
    <scope>NUCLEOTIDE SEQUENCE [LARGE SCALE GENOMIC DNA]</scope>
    <source>
        <strain evidence="3">C44</strain>
    </source>
</reference>
<dbReference type="PANTHER" id="PTHR37305">
    <property type="entry name" value="INTEGRAL MEMBRANE PROTEIN-RELATED"/>
    <property type="match status" value="1"/>
</dbReference>
<keyword evidence="1" id="KW-1133">Transmembrane helix</keyword>
<sequence>MFWHLVQSEILKMRKTNIWLLLFVSPLLAFAVGLATTETMEGTINEWTTTLLMMTPVHTILFLPLIIGVFTSFICRYEHKDGGWKQLLSLPVKRTQVYVSKFSLVMSLIALNQILFMLCWISVGLIKGFSDPFPTLVMFKSLVGGWIATLPLASIMLLVSMAWSSFAAPLALNVVFTLPNILVANSETYAPYYPWVQPFLTMIPKGDGPWGGFFVSFESIIFAIIGGFVIFFASGLVYIRRKAV</sequence>
<evidence type="ECO:0000256" key="1">
    <source>
        <dbReference type="SAM" id="Phobius"/>
    </source>
</evidence>
<dbReference type="Proteomes" id="UP000078534">
    <property type="component" value="Unassembled WGS sequence"/>
</dbReference>
<dbReference type="EMBL" id="LWSG01000007">
    <property type="protein sequence ID" value="OAS87774.1"/>
    <property type="molecule type" value="Genomic_DNA"/>
</dbReference>
<keyword evidence="1" id="KW-0812">Transmembrane</keyword>
<dbReference type="Pfam" id="PF12730">
    <property type="entry name" value="ABC2_membrane_4"/>
    <property type="match status" value="1"/>
</dbReference>
<keyword evidence="1" id="KW-0472">Membrane</keyword>
<dbReference type="AlphaFoldDB" id="A0A179T2A1"/>
<dbReference type="OrthoDB" id="9781996at2"/>
<accession>A0A179T2A1</accession>
<evidence type="ECO:0008006" key="4">
    <source>
        <dbReference type="Google" id="ProtNLM"/>
    </source>
</evidence>